<name>A0A2T3FSI5_9FIRM</name>
<keyword evidence="3" id="KW-1185">Reference proteome</keyword>
<gene>
    <name evidence="2" type="ORF">C7U54_11920</name>
</gene>
<dbReference type="AlphaFoldDB" id="A0A2T3FSI5"/>
<protein>
    <recommendedName>
        <fullName evidence="4">Type II secretion system protein</fullName>
    </recommendedName>
</protein>
<evidence type="ECO:0000256" key="1">
    <source>
        <dbReference type="SAM" id="Phobius"/>
    </source>
</evidence>
<dbReference type="Proteomes" id="UP000240974">
    <property type="component" value="Unassembled WGS sequence"/>
</dbReference>
<reference evidence="2 3" key="1">
    <citation type="journal article" date="2019" name="Int. J. Syst. Evol. Microbiol.">
        <title>Faecalibacillus intestinalis gen. nov., sp. nov. and Faecalibacillus faecis sp. nov., isolated from human faeces.</title>
        <authorList>
            <person name="Seo B."/>
            <person name="Jeon K."/>
            <person name="Baek I."/>
            <person name="Lee Y.M."/>
            <person name="Baek K."/>
            <person name="Ko G."/>
        </authorList>
    </citation>
    <scope>NUCLEOTIDE SEQUENCE [LARGE SCALE GENOMIC DNA]</scope>
    <source>
        <strain evidence="2 3">SNUG30099</strain>
    </source>
</reference>
<evidence type="ECO:0000313" key="3">
    <source>
        <dbReference type="Proteomes" id="UP000240974"/>
    </source>
</evidence>
<keyword evidence="1" id="KW-0812">Transmembrane</keyword>
<feature type="transmembrane region" description="Helical" evidence="1">
    <location>
        <begin position="12"/>
        <end position="34"/>
    </location>
</feature>
<keyword evidence="1" id="KW-1133">Transmembrane helix</keyword>
<evidence type="ECO:0008006" key="4">
    <source>
        <dbReference type="Google" id="ProtNLM"/>
    </source>
</evidence>
<dbReference type="EMBL" id="PYLQ01000021">
    <property type="protein sequence ID" value="PST38222.1"/>
    <property type="molecule type" value="Genomic_DNA"/>
</dbReference>
<sequence length="133" mass="15861">MKNINRQTHIFIFELVIAIAFFALASSICVQFFVKAHSLSKETNDINISMNLATGYVEEFLNDPTIYQVNQEYIHYYDENWKNCHKKNSTYFIKIYCSDKDSIETIHVRVYHYHKKIYSITSDQYIKEDNHES</sequence>
<evidence type="ECO:0000313" key="2">
    <source>
        <dbReference type="EMBL" id="PST38222.1"/>
    </source>
</evidence>
<dbReference type="RefSeq" id="WP_107030445.1">
    <property type="nucleotide sequence ID" value="NZ_JAQEBO010000025.1"/>
</dbReference>
<keyword evidence="1" id="KW-0472">Membrane</keyword>
<accession>A0A2T3FSI5</accession>
<organism evidence="2 3">
    <name type="scientific">Faecalibacillus intestinalis</name>
    <dbReference type="NCBI Taxonomy" id="1982626"/>
    <lineage>
        <taxon>Bacteria</taxon>
        <taxon>Bacillati</taxon>
        <taxon>Bacillota</taxon>
        <taxon>Erysipelotrichia</taxon>
        <taxon>Erysipelotrichales</taxon>
        <taxon>Coprobacillaceae</taxon>
        <taxon>Faecalibacillus</taxon>
    </lineage>
</organism>
<comment type="caution">
    <text evidence="2">The sequence shown here is derived from an EMBL/GenBank/DDBJ whole genome shotgun (WGS) entry which is preliminary data.</text>
</comment>
<proteinExistence type="predicted"/>